<feature type="domain" description="Sulfatase N-terminal" evidence="3">
    <location>
        <begin position="13"/>
        <end position="408"/>
    </location>
</feature>
<evidence type="ECO:0000259" key="3">
    <source>
        <dbReference type="Pfam" id="PF00884"/>
    </source>
</evidence>
<dbReference type="PATRIC" id="fig|1263870.3.peg.1598"/>
<proteinExistence type="inferred from homology"/>
<evidence type="ECO:0000313" key="4">
    <source>
        <dbReference type="EMBL" id="EMI57081.1"/>
    </source>
</evidence>
<accession>M5UGV4</accession>
<dbReference type="PANTHER" id="PTHR43751:SF3">
    <property type="entry name" value="SULFATASE N-TERMINAL DOMAIN-CONTAINING PROTEIN"/>
    <property type="match status" value="1"/>
</dbReference>
<dbReference type="Gene3D" id="3.40.720.10">
    <property type="entry name" value="Alkaline Phosphatase, subunit A"/>
    <property type="match status" value="1"/>
</dbReference>
<gene>
    <name evidence="4" type="ORF">RSSM_01491</name>
</gene>
<dbReference type="InterPro" id="IPR000917">
    <property type="entry name" value="Sulfatase_N"/>
</dbReference>
<comment type="caution">
    <text evidence="4">The sequence shown here is derived from an EMBL/GenBank/DDBJ whole genome shotgun (WGS) entry which is preliminary data.</text>
</comment>
<dbReference type="SUPFAM" id="SSF53649">
    <property type="entry name" value="Alkaline phosphatase-like"/>
    <property type="match status" value="1"/>
</dbReference>
<evidence type="ECO:0000256" key="1">
    <source>
        <dbReference type="ARBA" id="ARBA00008779"/>
    </source>
</evidence>
<sequence>MVLLCPAAYSSQPNILFVFTDDLGWGDLGVFYQNESKNDKKHRTPHLDRLAGGGLQMRAHYCPAPVCAPSRSSLLTGVHQGNAVIRNNQFDKGLEDNHTLGSVLREAGYRTCMIGKYGLQGGPKGKQQTGTPSDWPSYPTKRGFDEFFGYVSHYAGHLHYPNDPWKLANKGHQGVPNLWHSDESGDYEISESLSKCYTTDLFTARAKHFLKTHVQSNGDQPFFLMLNYDTPHAALQIPTIPYPSGGGVGGGLQWTGGTKPDAISQPAINTATGEVDSFIHPDYAAEDWSDVEKRFATMVRRIDNAVGDLNETLEDLGLAEDTLVIFTSDNGPHHEAYFKGESWGASSYSPQAFQSYGPYDGTKRDCWEGGIRMPTLAWWKGTVAANRIDSTPSQFHDWMATLCDVAGVPAPARCDGVSLLPTLTGEGEQAESLVYIEYQNGSKTADYKDFLASRRDRPRKEMQVIRMDGSDGKSYKGVRYNIKSADDDFEIYDVESDVDEASNLAGTSEAVKQLQSRMKAKVLQVHSPNESAIRPYDKAAIPASEQAPAGYQVHRFALPGNVSYVPTATGESDPVSSDVIEDAQGKQTFTAPGPGIYEIRGAMALDEVGTYAIHVESESACFMRLHESHAIDLQESGQATSAKRILAAGKHPIVLTIRVEKQGAKTTWTINHP</sequence>
<dbReference type="InterPro" id="IPR024607">
    <property type="entry name" value="Sulfatase_CS"/>
</dbReference>
<dbReference type="InterPro" id="IPR052701">
    <property type="entry name" value="GAG_Ulvan_Degrading_Sulfatases"/>
</dbReference>
<dbReference type="EMBL" id="ANOH01000113">
    <property type="protein sequence ID" value="EMI57081.1"/>
    <property type="molecule type" value="Genomic_DNA"/>
</dbReference>
<comment type="similarity">
    <text evidence="1">Belongs to the sulfatase family.</text>
</comment>
<dbReference type="Pfam" id="PF00884">
    <property type="entry name" value="Sulfatase"/>
    <property type="match status" value="1"/>
</dbReference>
<keyword evidence="5" id="KW-1185">Reference proteome</keyword>
<reference evidence="4 5" key="1">
    <citation type="journal article" date="2013" name="Mar. Genomics">
        <title>Expression of sulfatases in Rhodopirellula baltica and the diversity of sulfatases in the genus Rhodopirellula.</title>
        <authorList>
            <person name="Wegner C.E."/>
            <person name="Richter-Heitmann T."/>
            <person name="Klindworth A."/>
            <person name="Klockow C."/>
            <person name="Richter M."/>
            <person name="Achstetter T."/>
            <person name="Glockner F.O."/>
            <person name="Harder J."/>
        </authorList>
    </citation>
    <scope>NUCLEOTIDE SEQUENCE [LARGE SCALE GENOMIC DNA]</scope>
    <source>
        <strain evidence="4 5">SM41</strain>
    </source>
</reference>
<organism evidence="4 5">
    <name type="scientific">Rhodopirellula sallentina SM41</name>
    <dbReference type="NCBI Taxonomy" id="1263870"/>
    <lineage>
        <taxon>Bacteria</taxon>
        <taxon>Pseudomonadati</taxon>
        <taxon>Planctomycetota</taxon>
        <taxon>Planctomycetia</taxon>
        <taxon>Pirellulales</taxon>
        <taxon>Pirellulaceae</taxon>
        <taxon>Rhodopirellula</taxon>
    </lineage>
</organism>
<protein>
    <submittedName>
        <fullName evidence="4">N-acetylgalactosamine 6-sulfate sulfatase (GALNS)</fullName>
    </submittedName>
</protein>
<keyword evidence="2" id="KW-0378">Hydrolase</keyword>
<name>M5UGV4_9BACT</name>
<dbReference type="PROSITE" id="PS00523">
    <property type="entry name" value="SULFATASE_1"/>
    <property type="match status" value="1"/>
</dbReference>
<dbReference type="GO" id="GO:0016787">
    <property type="term" value="F:hydrolase activity"/>
    <property type="evidence" value="ECO:0007669"/>
    <property type="project" value="UniProtKB-KW"/>
</dbReference>
<dbReference type="PANTHER" id="PTHR43751">
    <property type="entry name" value="SULFATASE"/>
    <property type="match status" value="1"/>
</dbReference>
<evidence type="ECO:0000313" key="5">
    <source>
        <dbReference type="Proteomes" id="UP000011885"/>
    </source>
</evidence>
<evidence type="ECO:0000256" key="2">
    <source>
        <dbReference type="ARBA" id="ARBA00022801"/>
    </source>
</evidence>
<dbReference type="Proteomes" id="UP000011885">
    <property type="component" value="Unassembled WGS sequence"/>
</dbReference>
<dbReference type="InterPro" id="IPR017850">
    <property type="entry name" value="Alkaline_phosphatase_core_sf"/>
</dbReference>
<dbReference type="AlphaFoldDB" id="M5UGV4"/>